<gene>
    <name evidence="5" type="ORF">METHB2_530016</name>
</gene>
<dbReference type="CDD" id="cd07185">
    <property type="entry name" value="OmpA_C-like"/>
    <property type="match status" value="1"/>
</dbReference>
<dbReference type="Pfam" id="PF00691">
    <property type="entry name" value="OmpA"/>
    <property type="match status" value="1"/>
</dbReference>
<sequence>MKQPHSLDHDGLDGILPASRQPQPQYFYFKLFGLAAILIIMAIAAFWLQKNLQRHPLQTSARPENLTELNDKITRAEKESPNKLPAALENQTSHAGESAEAEMAASKKSPISEPVTAAIPQKDKDQYDKSLISNGFKVYFKFASSTVDLSKTEKTDLTRLAEKCNNQILITGYTCSLGSPDHNQTLGWARANTLKRLLISHGVPAERIKTASKGMHTPVASNDTLSGRALNRRAELSCAGKQ</sequence>
<dbReference type="RefSeq" id="WP_174626750.1">
    <property type="nucleotide sequence ID" value="NZ_CADCXN010000084.1"/>
</dbReference>
<dbReference type="InterPro" id="IPR050330">
    <property type="entry name" value="Bact_OuterMem_StrucFunc"/>
</dbReference>
<dbReference type="PANTHER" id="PTHR30329">
    <property type="entry name" value="STATOR ELEMENT OF FLAGELLAR MOTOR COMPLEX"/>
    <property type="match status" value="1"/>
</dbReference>
<keyword evidence="3" id="KW-0812">Transmembrane</keyword>
<dbReference type="InterPro" id="IPR036737">
    <property type="entry name" value="OmpA-like_sf"/>
</dbReference>
<keyword evidence="6" id="KW-1185">Reference proteome</keyword>
<dbReference type="SUPFAM" id="SSF103088">
    <property type="entry name" value="OmpA-like"/>
    <property type="match status" value="1"/>
</dbReference>
<keyword evidence="1 3" id="KW-0472">Membrane</keyword>
<dbReference type="EMBL" id="CADCXN010000084">
    <property type="protein sequence ID" value="CAA9891941.1"/>
    <property type="molecule type" value="Genomic_DNA"/>
</dbReference>
<comment type="caution">
    <text evidence="5">The sequence shown here is derived from an EMBL/GenBank/DDBJ whole genome shotgun (WGS) entry which is preliminary data.</text>
</comment>
<evidence type="ECO:0000313" key="5">
    <source>
        <dbReference type="EMBL" id="CAA9891941.1"/>
    </source>
</evidence>
<accession>A0A8S0WRB4</accession>
<dbReference type="Proteomes" id="UP000494216">
    <property type="component" value="Unassembled WGS sequence"/>
</dbReference>
<feature type="region of interest" description="Disordered" evidence="2">
    <location>
        <begin position="78"/>
        <end position="114"/>
    </location>
</feature>
<feature type="domain" description="OmpA-like" evidence="4">
    <location>
        <begin position="127"/>
        <end position="242"/>
    </location>
</feature>
<organism evidence="5 6">
    <name type="scientific">Candidatus Methylobacter favarea</name>
    <dbReference type="NCBI Taxonomy" id="2707345"/>
    <lineage>
        <taxon>Bacteria</taxon>
        <taxon>Pseudomonadati</taxon>
        <taxon>Pseudomonadota</taxon>
        <taxon>Gammaproteobacteria</taxon>
        <taxon>Methylococcales</taxon>
        <taxon>Methylococcaceae</taxon>
        <taxon>Methylobacter</taxon>
    </lineage>
</organism>
<dbReference type="AlphaFoldDB" id="A0A8S0WRB4"/>
<evidence type="ECO:0000256" key="1">
    <source>
        <dbReference type="PROSITE-ProRule" id="PRU00473"/>
    </source>
</evidence>
<dbReference type="GO" id="GO:0016020">
    <property type="term" value="C:membrane"/>
    <property type="evidence" value="ECO:0007669"/>
    <property type="project" value="UniProtKB-UniRule"/>
</dbReference>
<dbReference type="InterPro" id="IPR006665">
    <property type="entry name" value="OmpA-like"/>
</dbReference>
<evidence type="ECO:0000256" key="3">
    <source>
        <dbReference type="SAM" id="Phobius"/>
    </source>
</evidence>
<evidence type="ECO:0000313" key="6">
    <source>
        <dbReference type="Proteomes" id="UP000494216"/>
    </source>
</evidence>
<keyword evidence="3" id="KW-1133">Transmembrane helix</keyword>
<evidence type="ECO:0000259" key="4">
    <source>
        <dbReference type="PROSITE" id="PS51123"/>
    </source>
</evidence>
<evidence type="ECO:0000256" key="2">
    <source>
        <dbReference type="SAM" id="MobiDB-lite"/>
    </source>
</evidence>
<feature type="transmembrane region" description="Helical" evidence="3">
    <location>
        <begin position="26"/>
        <end position="48"/>
    </location>
</feature>
<dbReference type="Gene3D" id="3.30.1330.60">
    <property type="entry name" value="OmpA-like domain"/>
    <property type="match status" value="1"/>
</dbReference>
<name>A0A8S0WRB4_9GAMM</name>
<dbReference type="PROSITE" id="PS51123">
    <property type="entry name" value="OMPA_2"/>
    <property type="match status" value="1"/>
</dbReference>
<proteinExistence type="predicted"/>
<feature type="compositionally biased region" description="Low complexity" evidence="2">
    <location>
        <begin position="93"/>
        <end position="106"/>
    </location>
</feature>
<reference evidence="5 6" key="1">
    <citation type="submission" date="2020-02" db="EMBL/GenBank/DDBJ databases">
        <authorList>
            <person name="Hogendoorn C."/>
        </authorList>
    </citation>
    <scope>NUCLEOTIDE SEQUENCE [LARGE SCALE GENOMIC DNA]</scope>
    <source>
        <strain evidence="5">METHB21</strain>
    </source>
</reference>
<protein>
    <recommendedName>
        <fullName evidence="4">OmpA-like domain-containing protein</fullName>
    </recommendedName>
</protein>
<dbReference type="PANTHER" id="PTHR30329:SF21">
    <property type="entry name" value="LIPOPROTEIN YIAD-RELATED"/>
    <property type="match status" value="1"/>
</dbReference>